<dbReference type="InterPro" id="IPR025669">
    <property type="entry name" value="AAA_dom"/>
</dbReference>
<dbReference type="AlphaFoldDB" id="A0AAE9GF60"/>
<geneLocation type="plasmid" evidence="2 3">
    <name>p2_LIP1512017</name>
</geneLocation>
<proteinExistence type="predicted"/>
<sequence>MKKFATASLKGGVGKTTDCIFLSQAFANIGKTVLAIDMDPNNNMTDYFLRSEDVSSLLRNNIGHVLEGEIPLKNAIRHTSFNVDIIPSTLLLAKTGRELSHDPGSVLRFKDEIETVKYDYLIIDTPPSLSYEFSTGIYIADFVICPIALTRWTLQSFDTVFSEIQRITKGKLKPIFNVPSMISKAEYDKLPYLEGYTFTKSYIQLLKEVQKAVIEGRPLNQEEPSWEQFNELAREIG</sequence>
<dbReference type="RefSeq" id="WP_004432273.1">
    <property type="nucleotide sequence ID" value="NZ_CP091931.1"/>
</dbReference>
<gene>
    <name evidence="2" type="ORF">MAL03_20620</name>
</gene>
<evidence type="ECO:0000313" key="3">
    <source>
        <dbReference type="Proteomes" id="UP000829829"/>
    </source>
</evidence>
<dbReference type="Proteomes" id="UP000829829">
    <property type="component" value="Plasmid p2_LIP1512017"/>
</dbReference>
<dbReference type="CDD" id="cd02042">
    <property type="entry name" value="ParAB_family"/>
    <property type="match status" value="1"/>
</dbReference>
<reference evidence="2" key="1">
    <citation type="submission" date="2022-02" db="EMBL/GenBank/DDBJ databases">
        <title>The genetically variable rfb locus in Leptospira is a mobile cassette and a molecular signature of serovar identity.</title>
        <authorList>
            <person name="Nieves C."/>
            <person name="Vincent A.T."/>
            <person name="Zarantonelli L."/>
            <person name="Picardeau M."/>
            <person name="Veyrier F.J."/>
            <person name="Buschiazzo A."/>
        </authorList>
    </citation>
    <scope>NUCLEOTIDE SEQUENCE</scope>
    <source>
        <strain evidence="2">IP1512017</strain>
        <plasmid evidence="2">p2_LIP1512017</plasmid>
    </source>
</reference>
<organism evidence="2 3">
    <name type="scientific">Leptospira noguchii</name>
    <dbReference type="NCBI Taxonomy" id="28182"/>
    <lineage>
        <taxon>Bacteria</taxon>
        <taxon>Pseudomonadati</taxon>
        <taxon>Spirochaetota</taxon>
        <taxon>Spirochaetia</taxon>
        <taxon>Leptospirales</taxon>
        <taxon>Leptospiraceae</taxon>
        <taxon>Leptospira</taxon>
    </lineage>
</organism>
<evidence type="ECO:0000313" key="2">
    <source>
        <dbReference type="EMBL" id="UOG58926.1"/>
    </source>
</evidence>
<dbReference type="EMBL" id="CP091960">
    <property type="protein sequence ID" value="UOG58926.1"/>
    <property type="molecule type" value="Genomic_DNA"/>
</dbReference>
<keyword evidence="2" id="KW-0614">Plasmid</keyword>
<name>A0AAE9GF60_9LEPT</name>
<dbReference type="Gene3D" id="3.40.50.300">
    <property type="entry name" value="P-loop containing nucleotide triphosphate hydrolases"/>
    <property type="match status" value="1"/>
</dbReference>
<accession>A0AAE9GF60</accession>
<evidence type="ECO:0000259" key="1">
    <source>
        <dbReference type="Pfam" id="PF13614"/>
    </source>
</evidence>
<dbReference type="Pfam" id="PF13614">
    <property type="entry name" value="AAA_31"/>
    <property type="match status" value="1"/>
</dbReference>
<dbReference type="SUPFAM" id="SSF52540">
    <property type="entry name" value="P-loop containing nucleoside triphosphate hydrolases"/>
    <property type="match status" value="1"/>
</dbReference>
<dbReference type="InterPro" id="IPR050678">
    <property type="entry name" value="DNA_Partitioning_ATPase"/>
</dbReference>
<protein>
    <submittedName>
        <fullName evidence="2">AAA family ATPase</fullName>
    </submittedName>
</protein>
<dbReference type="PANTHER" id="PTHR13696:SF52">
    <property type="entry name" value="PARA FAMILY PROTEIN CT_582"/>
    <property type="match status" value="1"/>
</dbReference>
<feature type="domain" description="AAA" evidence="1">
    <location>
        <begin position="1"/>
        <end position="170"/>
    </location>
</feature>
<dbReference type="InterPro" id="IPR027417">
    <property type="entry name" value="P-loop_NTPase"/>
</dbReference>
<dbReference type="PANTHER" id="PTHR13696">
    <property type="entry name" value="P-LOOP CONTAINING NUCLEOSIDE TRIPHOSPHATE HYDROLASE"/>
    <property type="match status" value="1"/>
</dbReference>